<evidence type="ECO:0000313" key="3">
    <source>
        <dbReference type="EMBL" id="HCO22272.1"/>
    </source>
</evidence>
<dbReference type="EMBL" id="DQAY01000024">
    <property type="protein sequence ID" value="HCO22272.1"/>
    <property type="molecule type" value="Genomic_DNA"/>
</dbReference>
<dbReference type="InterPro" id="IPR036390">
    <property type="entry name" value="WH_DNA-bd_sf"/>
</dbReference>
<gene>
    <name evidence="4" type="primary">nagC_1</name>
    <name evidence="3" type="ORF">DIT97_04125</name>
    <name evidence="4" type="ORF">GmarT_03790</name>
</gene>
<dbReference type="Pfam" id="PF12802">
    <property type="entry name" value="MarR_2"/>
    <property type="match status" value="1"/>
</dbReference>
<reference evidence="4 6" key="2">
    <citation type="submission" date="2019-08" db="EMBL/GenBank/DDBJ databases">
        <title>Deep-cultivation of Planctomycetes and their phenomic and genomic characterization uncovers novel biology.</title>
        <authorList>
            <person name="Wiegand S."/>
            <person name="Jogler M."/>
            <person name="Boedeker C."/>
            <person name="Pinto D."/>
            <person name="Vollmers J."/>
            <person name="Rivas-Marin E."/>
            <person name="Kohn T."/>
            <person name="Peeters S.H."/>
            <person name="Heuer A."/>
            <person name="Rast P."/>
            <person name="Oberbeckmann S."/>
            <person name="Bunk B."/>
            <person name="Jeske O."/>
            <person name="Meyerdierks A."/>
            <person name="Storesund J.E."/>
            <person name="Kallscheuer N."/>
            <person name="Luecker S."/>
            <person name="Lage O.M."/>
            <person name="Pohl T."/>
            <person name="Merkel B.J."/>
            <person name="Hornburger P."/>
            <person name="Mueller R.-W."/>
            <person name="Bruemmer F."/>
            <person name="Labrenz M."/>
            <person name="Spormann A.M."/>
            <person name="Op den Camp H."/>
            <person name="Overmann J."/>
            <person name="Amann R."/>
            <person name="Jetten M.S.M."/>
            <person name="Mascher T."/>
            <person name="Medema M.H."/>
            <person name="Devos D.P."/>
            <person name="Kaster A.-K."/>
            <person name="Ovreas L."/>
            <person name="Rohde M."/>
            <person name="Galperin M.Y."/>
            <person name="Jogler C."/>
        </authorList>
    </citation>
    <scope>NUCLEOTIDE SEQUENCE [LARGE SCALE GENOMIC DNA]</scope>
    <source>
        <strain evidence="4 6">DSM 8797</strain>
    </source>
</reference>
<dbReference type="AlphaFoldDB" id="A0A3D3R2G4"/>
<organism evidence="3 5">
    <name type="scientific">Gimesia maris</name>
    <dbReference type="NCBI Taxonomy" id="122"/>
    <lineage>
        <taxon>Bacteria</taxon>
        <taxon>Pseudomonadati</taxon>
        <taxon>Planctomycetota</taxon>
        <taxon>Planctomycetia</taxon>
        <taxon>Planctomycetales</taxon>
        <taxon>Planctomycetaceae</taxon>
        <taxon>Gimesia</taxon>
    </lineage>
</organism>
<dbReference type="SUPFAM" id="SSF46785">
    <property type="entry name" value="Winged helix' DNA-binding domain"/>
    <property type="match status" value="1"/>
</dbReference>
<protein>
    <submittedName>
        <fullName evidence="4">N-acetylglucosamine repressor</fullName>
    </submittedName>
    <submittedName>
        <fullName evidence="3">ROK family transcriptional regulator</fullName>
    </submittedName>
</protein>
<dbReference type="InterPro" id="IPR036388">
    <property type="entry name" value="WH-like_DNA-bd_sf"/>
</dbReference>
<comment type="similarity">
    <text evidence="1">Belongs to the ROK (NagC/XylR) family.</text>
</comment>
<accession>A0A517X520</accession>
<dbReference type="InterPro" id="IPR043129">
    <property type="entry name" value="ATPase_NBD"/>
</dbReference>
<dbReference type="PANTHER" id="PTHR18964:SF149">
    <property type="entry name" value="BIFUNCTIONAL UDP-N-ACETYLGLUCOSAMINE 2-EPIMERASE_N-ACETYLMANNOSAMINE KINASE"/>
    <property type="match status" value="1"/>
</dbReference>
<evidence type="ECO:0000259" key="2">
    <source>
        <dbReference type="Pfam" id="PF12802"/>
    </source>
</evidence>
<dbReference type="Proteomes" id="UP000322887">
    <property type="component" value="Chromosome"/>
</dbReference>
<dbReference type="GO" id="GO:0003700">
    <property type="term" value="F:DNA-binding transcription factor activity"/>
    <property type="evidence" value="ECO:0007669"/>
    <property type="project" value="InterPro"/>
</dbReference>
<evidence type="ECO:0000313" key="5">
    <source>
        <dbReference type="Proteomes" id="UP000263642"/>
    </source>
</evidence>
<accession>A0A3D3R2G4</accession>
<dbReference type="InterPro" id="IPR000835">
    <property type="entry name" value="HTH_MarR-typ"/>
</dbReference>
<name>A0A3D3R2G4_9PLAN</name>
<reference evidence="3 5" key="1">
    <citation type="journal article" date="2018" name="Nat. Biotechnol.">
        <title>A standardized bacterial taxonomy based on genome phylogeny substantially revises the tree of life.</title>
        <authorList>
            <person name="Parks D.H."/>
            <person name="Chuvochina M."/>
            <person name="Waite D.W."/>
            <person name="Rinke C."/>
            <person name="Skarshewski A."/>
            <person name="Chaumeil P.A."/>
            <person name="Hugenholtz P."/>
        </authorList>
    </citation>
    <scope>NUCLEOTIDE SEQUENCE [LARGE SCALE GENOMIC DNA]</scope>
    <source>
        <strain evidence="3">UBA9375</strain>
    </source>
</reference>
<feature type="domain" description="HTH marR-type" evidence="2">
    <location>
        <begin position="18"/>
        <end position="62"/>
    </location>
</feature>
<dbReference type="PANTHER" id="PTHR18964">
    <property type="entry name" value="ROK (REPRESSOR, ORF, KINASE) FAMILY"/>
    <property type="match status" value="1"/>
</dbReference>
<proteinExistence type="inferred from homology"/>
<evidence type="ECO:0000313" key="6">
    <source>
        <dbReference type="Proteomes" id="UP000322887"/>
    </source>
</evidence>
<dbReference type="Proteomes" id="UP000263642">
    <property type="component" value="Unassembled WGS sequence"/>
</dbReference>
<dbReference type="Gene3D" id="3.30.420.40">
    <property type="match status" value="2"/>
</dbReference>
<keyword evidence="6" id="KW-1185">Reference proteome</keyword>
<evidence type="ECO:0000256" key="1">
    <source>
        <dbReference type="ARBA" id="ARBA00006479"/>
    </source>
</evidence>
<dbReference type="EMBL" id="CP042910">
    <property type="protein sequence ID" value="QEG14543.1"/>
    <property type="molecule type" value="Genomic_DNA"/>
</dbReference>
<sequence>MQSPHRPSLLRKMNVRKVLEVIQSQGTLTRADVMRCSGISAPTVSKAVSALLEAGLLEERETAEFSVGRPGKLLQLPRFSAQVIGVVLEWDYCSIVASGLDGHLHEDKLDRFKTPQSYSELIEIISGKILNLVEKEEIPALGVGITVPGLVNSNDGRIFLASNLHIVDGQAPAVDIASRTDLECVLVQKSTSLCLSEKTYGAGQSVEDFINLDVTSGFGMGVFTGGQLLDGQHGLAGEIAHITVEPEGGRMCGCGNLGCLETVATDLALTHYVSNRLGKELEFEAIAELVKQGELDITPELDHTIEFLAIGVAAAINIFNPSNIFITARLFDLRDDVFDKMCSIAKSRALQPSASSCEIERSKGNKYLGAVAGIINHLANSLGPRLT</sequence>
<evidence type="ECO:0000313" key="4">
    <source>
        <dbReference type="EMBL" id="QEG14543.1"/>
    </source>
</evidence>
<dbReference type="SUPFAM" id="SSF53067">
    <property type="entry name" value="Actin-like ATPase domain"/>
    <property type="match status" value="1"/>
</dbReference>
<dbReference type="Gene3D" id="1.10.10.10">
    <property type="entry name" value="Winged helix-like DNA-binding domain superfamily/Winged helix DNA-binding domain"/>
    <property type="match status" value="1"/>
</dbReference>
<dbReference type="Pfam" id="PF00480">
    <property type="entry name" value="ROK"/>
    <property type="match status" value="1"/>
</dbReference>
<dbReference type="InterPro" id="IPR000600">
    <property type="entry name" value="ROK"/>
</dbReference>